<keyword evidence="8" id="KW-0206">Cytoskeleton</keyword>
<dbReference type="Proteomes" id="UP001177744">
    <property type="component" value="Unassembled WGS sequence"/>
</dbReference>
<feature type="domain" description="Ciliogenesis-associated TTC17-interacting protein N-terminal" evidence="14">
    <location>
        <begin position="97"/>
        <end position="337"/>
    </location>
</feature>
<dbReference type="InterPro" id="IPR047501">
    <property type="entry name" value="DD_CATIP"/>
</dbReference>
<evidence type="ECO:0000256" key="5">
    <source>
        <dbReference type="ARBA" id="ARBA00022490"/>
    </source>
</evidence>
<keyword evidence="7" id="KW-0472">Membrane</keyword>
<evidence type="ECO:0000256" key="12">
    <source>
        <dbReference type="ARBA" id="ARBA00039249"/>
    </source>
</evidence>
<evidence type="ECO:0000256" key="6">
    <source>
        <dbReference type="ARBA" id="ARBA00022794"/>
    </source>
</evidence>
<keyword evidence="4" id="KW-1003">Cell membrane</keyword>
<dbReference type="AlphaFoldDB" id="A0AA40HTE0"/>
<feature type="compositionally biased region" description="Pro residues" evidence="13">
    <location>
        <begin position="83"/>
        <end position="93"/>
    </location>
</feature>
<dbReference type="GO" id="GO:0044782">
    <property type="term" value="P:cilium organization"/>
    <property type="evidence" value="ECO:0007669"/>
    <property type="project" value="TreeGrafter"/>
</dbReference>
<evidence type="ECO:0000256" key="11">
    <source>
        <dbReference type="ARBA" id="ARBA00037938"/>
    </source>
</evidence>
<evidence type="ECO:0000256" key="9">
    <source>
        <dbReference type="ARBA" id="ARBA00023242"/>
    </source>
</evidence>
<dbReference type="GO" id="GO:0030041">
    <property type="term" value="P:actin filament polymerization"/>
    <property type="evidence" value="ECO:0007669"/>
    <property type="project" value="TreeGrafter"/>
</dbReference>
<comment type="similarity">
    <text evidence="11">Belongs to the CATIP family.</text>
</comment>
<comment type="caution">
    <text evidence="15">The sequence shown here is derived from an EMBL/GenBank/DDBJ whole genome shotgun (WGS) entry which is preliminary data.</text>
</comment>
<dbReference type="EMBL" id="JAULJE010000012">
    <property type="protein sequence ID" value="KAK1336635.1"/>
    <property type="molecule type" value="Genomic_DNA"/>
</dbReference>
<dbReference type="GO" id="GO:0005856">
    <property type="term" value="C:cytoskeleton"/>
    <property type="evidence" value="ECO:0007669"/>
    <property type="project" value="UniProtKB-SubCell"/>
</dbReference>
<proteinExistence type="inferred from homology"/>
<evidence type="ECO:0000256" key="7">
    <source>
        <dbReference type="ARBA" id="ARBA00023136"/>
    </source>
</evidence>
<evidence type="ECO:0000256" key="4">
    <source>
        <dbReference type="ARBA" id="ARBA00022475"/>
    </source>
</evidence>
<evidence type="ECO:0000256" key="2">
    <source>
        <dbReference type="ARBA" id="ARBA00004236"/>
    </source>
</evidence>
<evidence type="ECO:0000256" key="1">
    <source>
        <dbReference type="ARBA" id="ARBA00004123"/>
    </source>
</evidence>
<keyword evidence="9" id="KW-0539">Nucleus</keyword>
<sequence length="481" mass="53990">METAGDRPGGRQQAACPLKFNPKVGRGLLGLERGGLPSPSQPALRSSWRSLLLGPLPTPVLPSGVTIPASFPSIGPKAKDQPAPAPESRPPPEANAEAMHFLHSLRQEELQMLFFSETLAMVSNTGEPQGELTIEVQSGKHEDNMGTLSQCALVHAFTRGFVDKMLCGNSLLGYLTWNLEIMEQHSQEFVKFHVLPMERKTSLLKQGDQLAMTRSIKRVRRPNCTRAWRSAEEVTFFPWHSTAGFISQAANLLLLRVMAWRRMVPKNARFLALDMEGKLCYSTYQALGSQTIQVDRQQAEVFIVEQTVHSDEGIPFSCQFYLLSDGHLAKRVQVGSPGCCIITKMPVLREEDEIEPRPVFEKKPLAWEEDIELHSRFLERKEELRLSHTRYLQQHPDGQAIVSDFLLFLLLRQPDDVVTFAAEFFGPFSVRRPPTPALRSSTPRSPFRSLDPAAKRESHQARALKLGPGRDPEALLSLLRF</sequence>
<evidence type="ECO:0000313" key="16">
    <source>
        <dbReference type="Proteomes" id="UP001177744"/>
    </source>
</evidence>
<evidence type="ECO:0000256" key="10">
    <source>
        <dbReference type="ARBA" id="ARBA00037538"/>
    </source>
</evidence>
<evidence type="ECO:0000259" key="14">
    <source>
        <dbReference type="Pfam" id="PF21772"/>
    </source>
</evidence>
<dbReference type="Pfam" id="PF21772">
    <property type="entry name" value="CATIP_N"/>
    <property type="match status" value="1"/>
</dbReference>
<dbReference type="PANTHER" id="PTHR15505">
    <property type="entry name" value="RIIA DOMAIN-CONTAINING PROTEIN 1"/>
    <property type="match status" value="1"/>
</dbReference>
<keyword evidence="5" id="KW-0963">Cytoplasm</keyword>
<feature type="region of interest" description="Disordered" evidence="13">
    <location>
        <begin position="71"/>
        <end position="94"/>
    </location>
</feature>
<protein>
    <recommendedName>
        <fullName evidence="12">Ciliogenesis-associated TTC17-interacting protein</fullName>
    </recommendedName>
</protein>
<comment type="function">
    <text evidence="10">Plays a role in primary ciliogenesis by modulating actin polymerization.</text>
</comment>
<evidence type="ECO:0000256" key="13">
    <source>
        <dbReference type="SAM" id="MobiDB-lite"/>
    </source>
</evidence>
<name>A0AA40HTE0_CNENI</name>
<dbReference type="GO" id="GO:0005886">
    <property type="term" value="C:plasma membrane"/>
    <property type="evidence" value="ECO:0007669"/>
    <property type="project" value="UniProtKB-SubCell"/>
</dbReference>
<evidence type="ECO:0000313" key="15">
    <source>
        <dbReference type="EMBL" id="KAK1336635.1"/>
    </source>
</evidence>
<keyword evidence="6" id="KW-0970">Cilium biogenesis/degradation</keyword>
<keyword evidence="16" id="KW-1185">Reference proteome</keyword>
<comment type="subcellular location">
    <subcellularLocation>
        <location evidence="2">Cell membrane</location>
    </subcellularLocation>
    <subcellularLocation>
        <location evidence="3">Cytoplasm</location>
        <location evidence="3">Cytoskeleton</location>
    </subcellularLocation>
    <subcellularLocation>
        <location evidence="1">Nucleus</location>
    </subcellularLocation>
</comment>
<dbReference type="GO" id="GO:0005634">
    <property type="term" value="C:nucleus"/>
    <property type="evidence" value="ECO:0007669"/>
    <property type="project" value="UniProtKB-SubCell"/>
</dbReference>
<evidence type="ECO:0000256" key="3">
    <source>
        <dbReference type="ARBA" id="ARBA00004245"/>
    </source>
</evidence>
<dbReference type="CDD" id="cd22973">
    <property type="entry name" value="DD_CATIP"/>
    <property type="match status" value="1"/>
</dbReference>
<dbReference type="InterPro" id="IPR048777">
    <property type="entry name" value="CATIP_N"/>
</dbReference>
<feature type="region of interest" description="Disordered" evidence="13">
    <location>
        <begin position="435"/>
        <end position="454"/>
    </location>
</feature>
<dbReference type="PANTHER" id="PTHR15505:SF3">
    <property type="entry name" value="CILIOGENESIS-ASSOCIATED TTC17-INTERACTING PROTEIN"/>
    <property type="match status" value="1"/>
</dbReference>
<gene>
    <name evidence="15" type="ORF">QTO34_002669</name>
</gene>
<organism evidence="15 16">
    <name type="scientific">Cnephaeus nilssonii</name>
    <name type="common">Northern bat</name>
    <name type="synonym">Eptesicus nilssonii</name>
    <dbReference type="NCBI Taxonomy" id="3371016"/>
    <lineage>
        <taxon>Eukaryota</taxon>
        <taxon>Metazoa</taxon>
        <taxon>Chordata</taxon>
        <taxon>Craniata</taxon>
        <taxon>Vertebrata</taxon>
        <taxon>Euteleostomi</taxon>
        <taxon>Mammalia</taxon>
        <taxon>Eutheria</taxon>
        <taxon>Laurasiatheria</taxon>
        <taxon>Chiroptera</taxon>
        <taxon>Yangochiroptera</taxon>
        <taxon>Vespertilionidae</taxon>
        <taxon>Cnephaeus</taxon>
    </lineage>
</organism>
<reference evidence="15" key="1">
    <citation type="submission" date="2023-06" db="EMBL/GenBank/DDBJ databases">
        <title>Reference genome for the Northern bat (Eptesicus nilssonii), a most northern bat species.</title>
        <authorList>
            <person name="Laine V.N."/>
            <person name="Pulliainen A.T."/>
            <person name="Lilley T.M."/>
        </authorList>
    </citation>
    <scope>NUCLEOTIDE SEQUENCE</scope>
    <source>
        <strain evidence="15">BLF_Eptnil</strain>
        <tissue evidence="15">Kidney</tissue>
    </source>
</reference>
<evidence type="ECO:0000256" key="8">
    <source>
        <dbReference type="ARBA" id="ARBA00023212"/>
    </source>
</evidence>
<accession>A0AA40HTE0</accession>